<dbReference type="InterPro" id="IPR004360">
    <property type="entry name" value="Glyas_Fos-R_dOase_dom"/>
</dbReference>
<evidence type="ECO:0000256" key="1">
    <source>
        <dbReference type="ARBA" id="ARBA00022723"/>
    </source>
</evidence>
<evidence type="ECO:0000313" key="3">
    <source>
        <dbReference type="EMBL" id="WMW81443.1"/>
    </source>
</evidence>
<dbReference type="RefSeq" id="WP_309482922.1">
    <property type="nucleotide sequence ID" value="NZ_CP133720.1"/>
</dbReference>
<dbReference type="InterPro" id="IPR052164">
    <property type="entry name" value="Anthracycline_SecMetBiosynth"/>
</dbReference>
<name>A0ABY9RJP7_9BURK</name>
<keyword evidence="4" id="KW-1185">Reference proteome</keyword>
<dbReference type="InterPro" id="IPR029068">
    <property type="entry name" value="Glyas_Bleomycin-R_OHBP_Dase"/>
</dbReference>
<sequence length="122" mass="13626">MQIESIGQIAIAVSDVEKAKSFYQEVLGLKLLFDAPPSLSFFQCGGTRLMLTTLQGDTADHRTSVIYYKVDQLESVASHLSSLGVAWVQAPNLVAKMPDHELWMGFIRDPDQNLIGLMEERR</sequence>
<dbReference type="InterPro" id="IPR018146">
    <property type="entry name" value="Glyoxalase_1_CS"/>
</dbReference>
<dbReference type="PROSITE" id="PS51819">
    <property type="entry name" value="VOC"/>
    <property type="match status" value="1"/>
</dbReference>
<evidence type="ECO:0000313" key="4">
    <source>
        <dbReference type="Proteomes" id="UP001181355"/>
    </source>
</evidence>
<dbReference type="InterPro" id="IPR037523">
    <property type="entry name" value="VOC_core"/>
</dbReference>
<keyword evidence="1" id="KW-0479">Metal-binding</keyword>
<protein>
    <submittedName>
        <fullName evidence="3">VOC family protein</fullName>
    </submittedName>
</protein>
<proteinExistence type="predicted"/>
<dbReference type="PANTHER" id="PTHR33993:SF2">
    <property type="entry name" value="VOC DOMAIN-CONTAINING PROTEIN"/>
    <property type="match status" value="1"/>
</dbReference>
<accession>A0ABY9RJP7</accession>
<dbReference type="SUPFAM" id="SSF54593">
    <property type="entry name" value="Glyoxalase/Bleomycin resistance protein/Dihydroxybiphenyl dioxygenase"/>
    <property type="match status" value="1"/>
</dbReference>
<dbReference type="Pfam" id="PF00903">
    <property type="entry name" value="Glyoxalase"/>
    <property type="match status" value="1"/>
</dbReference>
<reference evidence="3" key="1">
    <citation type="submission" date="2023-09" db="EMBL/GenBank/DDBJ databases">
        <title>Undibacterium sp. 20NA77.5 isolated from freshwater.</title>
        <authorList>
            <person name="Le V."/>
            <person name="Ko S.-R."/>
            <person name="Ahn C.-Y."/>
            <person name="Oh H.-M."/>
        </authorList>
    </citation>
    <scope>NUCLEOTIDE SEQUENCE</scope>
    <source>
        <strain evidence="3">20NA77.5</strain>
    </source>
</reference>
<dbReference type="PROSITE" id="PS00934">
    <property type="entry name" value="GLYOXALASE_I_1"/>
    <property type="match status" value="1"/>
</dbReference>
<dbReference type="Gene3D" id="3.10.180.10">
    <property type="entry name" value="2,3-Dihydroxybiphenyl 1,2-Dioxygenase, domain 1"/>
    <property type="match status" value="1"/>
</dbReference>
<organism evidence="3 4">
    <name type="scientific">Undibacterium cyanobacteriorum</name>
    <dbReference type="NCBI Taxonomy" id="3073561"/>
    <lineage>
        <taxon>Bacteria</taxon>
        <taxon>Pseudomonadati</taxon>
        <taxon>Pseudomonadota</taxon>
        <taxon>Betaproteobacteria</taxon>
        <taxon>Burkholderiales</taxon>
        <taxon>Oxalobacteraceae</taxon>
        <taxon>Undibacterium</taxon>
    </lineage>
</organism>
<dbReference type="EMBL" id="CP133720">
    <property type="protein sequence ID" value="WMW81443.1"/>
    <property type="molecule type" value="Genomic_DNA"/>
</dbReference>
<evidence type="ECO:0000259" key="2">
    <source>
        <dbReference type="PROSITE" id="PS51819"/>
    </source>
</evidence>
<feature type="domain" description="VOC" evidence="2">
    <location>
        <begin position="5"/>
        <end position="120"/>
    </location>
</feature>
<dbReference type="CDD" id="cd06587">
    <property type="entry name" value="VOC"/>
    <property type="match status" value="1"/>
</dbReference>
<dbReference type="Proteomes" id="UP001181355">
    <property type="component" value="Chromosome"/>
</dbReference>
<dbReference type="PANTHER" id="PTHR33993">
    <property type="entry name" value="GLYOXALASE-RELATED"/>
    <property type="match status" value="1"/>
</dbReference>
<gene>
    <name evidence="3" type="ORF">RF679_03970</name>
</gene>